<sequence length="196" mass="21567">MQPSELKEATAQQGFTQFIMSNDTARMFLDIHIDTYTTIDSLSSGWYGKDRIIDNATVSVTGWDQQWNNISIGNSTDDSMTIDGLVLMADFDATGSNLQRIVFGSNRLQGDLSADFSTYSGTYNNALLTGGTWGAASTLDRETLGSTTFHFNSNGYQANDMGMFFIINMDGPQQGLQVVSGFDEQSLSPNQWWDSP</sequence>
<protein>
    <submittedName>
        <fullName evidence="1">Uncharacterized protein</fullName>
    </submittedName>
</protein>
<dbReference type="RefSeq" id="WP_236891800.1">
    <property type="nucleotide sequence ID" value="NZ_AP024488.1"/>
</dbReference>
<name>A0ABM7PD37_9BACT</name>
<gene>
    <name evidence="1" type="ORF">DSLASN_11910</name>
</gene>
<organism evidence="1 2">
    <name type="scientific">Desulfoluna limicola</name>
    <dbReference type="NCBI Taxonomy" id="2810562"/>
    <lineage>
        <taxon>Bacteria</taxon>
        <taxon>Pseudomonadati</taxon>
        <taxon>Thermodesulfobacteriota</taxon>
        <taxon>Desulfobacteria</taxon>
        <taxon>Desulfobacterales</taxon>
        <taxon>Desulfolunaceae</taxon>
        <taxon>Desulfoluna</taxon>
    </lineage>
</organism>
<dbReference type="Proteomes" id="UP001320148">
    <property type="component" value="Chromosome"/>
</dbReference>
<proteinExistence type="predicted"/>
<accession>A0ABM7PD37</accession>
<dbReference type="EMBL" id="AP024488">
    <property type="protein sequence ID" value="BCS95559.1"/>
    <property type="molecule type" value="Genomic_DNA"/>
</dbReference>
<keyword evidence="2" id="KW-1185">Reference proteome</keyword>
<evidence type="ECO:0000313" key="2">
    <source>
        <dbReference type="Proteomes" id="UP001320148"/>
    </source>
</evidence>
<reference evidence="1 2" key="1">
    <citation type="submission" date="2021-02" db="EMBL/GenBank/DDBJ databases">
        <title>Complete genome of Desulfoluna sp. strain ASN36.</title>
        <authorList>
            <person name="Takahashi A."/>
            <person name="Kojima H."/>
            <person name="Fukui M."/>
        </authorList>
    </citation>
    <scope>NUCLEOTIDE SEQUENCE [LARGE SCALE GENOMIC DNA]</scope>
    <source>
        <strain evidence="1 2">ASN36</strain>
    </source>
</reference>
<evidence type="ECO:0000313" key="1">
    <source>
        <dbReference type="EMBL" id="BCS95559.1"/>
    </source>
</evidence>